<accession>A0A4R5LC63</accession>
<dbReference type="Pfam" id="PF04965">
    <property type="entry name" value="GPW_gp25"/>
    <property type="match status" value="1"/>
</dbReference>
<evidence type="ECO:0000313" key="2">
    <source>
        <dbReference type="EMBL" id="TDG06377.1"/>
    </source>
</evidence>
<proteinExistence type="predicted"/>
<sequence>MANVRAFIAIAPMPLFERLADDAPFDAHESVDELAARTLDAAGLRASVRSELLRLLNTRRGTPRLPRAPDVLLYGLPDWSGQSAARAEDRAVIEREVAEAIRAFEPRLRDPRVKIEADAAAPWRLCLRIRGMLRGSDGVEHVVTYVAGQDGETQSIGIVDERLA</sequence>
<feature type="domain" description="IraD/Gp25-like" evidence="1">
    <location>
        <begin position="44"/>
        <end position="135"/>
    </location>
</feature>
<protein>
    <submittedName>
        <fullName evidence="2">Type VI secretion system baseplate subunit TssE</fullName>
    </submittedName>
</protein>
<name>A0A4R5LC63_9BURK</name>
<evidence type="ECO:0000313" key="3">
    <source>
        <dbReference type="Proteomes" id="UP000295606"/>
    </source>
</evidence>
<dbReference type="NCBIfam" id="TIGR03357">
    <property type="entry name" value="VI_zyme"/>
    <property type="match status" value="1"/>
</dbReference>
<dbReference type="PANTHER" id="PTHR38595">
    <property type="entry name" value="CYTOPLASMIC PROTEIN-RELATED"/>
    <property type="match status" value="1"/>
</dbReference>
<dbReference type="OrthoDB" id="119583at2"/>
<dbReference type="InterPro" id="IPR053176">
    <property type="entry name" value="T6SS_TssE1-like"/>
</dbReference>
<dbReference type="RefSeq" id="WP_133184633.1">
    <property type="nucleotide sequence ID" value="NZ_SMOD01000015.1"/>
</dbReference>
<organism evidence="2 3">
    <name type="scientific">Paraburkholderia guartelaensis</name>
    <dbReference type="NCBI Taxonomy" id="2546446"/>
    <lineage>
        <taxon>Bacteria</taxon>
        <taxon>Pseudomonadati</taxon>
        <taxon>Pseudomonadota</taxon>
        <taxon>Betaproteobacteria</taxon>
        <taxon>Burkholderiales</taxon>
        <taxon>Burkholderiaceae</taxon>
        <taxon>Paraburkholderia</taxon>
    </lineage>
</organism>
<dbReference type="Gene3D" id="3.10.450.40">
    <property type="match status" value="1"/>
</dbReference>
<gene>
    <name evidence="2" type="primary">tssE</name>
    <name evidence="2" type="ORF">E1N52_20915</name>
</gene>
<dbReference type="InterPro" id="IPR017737">
    <property type="entry name" value="TssE1-like"/>
</dbReference>
<dbReference type="InterPro" id="IPR007048">
    <property type="entry name" value="IraD/Gp25-like"/>
</dbReference>
<dbReference type="Proteomes" id="UP000295606">
    <property type="component" value="Unassembled WGS sequence"/>
</dbReference>
<evidence type="ECO:0000259" key="1">
    <source>
        <dbReference type="Pfam" id="PF04965"/>
    </source>
</evidence>
<dbReference type="AlphaFoldDB" id="A0A4R5LC63"/>
<dbReference type="PANTHER" id="PTHR38595:SF1">
    <property type="entry name" value="TYPE VI SECRETION SYSTEM COMPONENT TSSE1"/>
    <property type="match status" value="1"/>
</dbReference>
<dbReference type="EMBL" id="SMOD01000015">
    <property type="protein sequence ID" value="TDG06377.1"/>
    <property type="molecule type" value="Genomic_DNA"/>
</dbReference>
<reference evidence="2 3" key="1">
    <citation type="submission" date="2019-03" db="EMBL/GenBank/DDBJ databases">
        <title>Paraburkholderia sp. isolated from native Mimosa gymnas in Guartela State Park, Brazil.</title>
        <authorList>
            <person name="Paulitsch F."/>
            <person name="Hungria M."/>
            <person name="Delamuta J.R.M."/>
            <person name="Ribeiro R.A."/>
            <person name="Dall'Agnol R."/>
            <person name="Silva J.S.B."/>
        </authorList>
    </citation>
    <scope>NUCLEOTIDE SEQUENCE [LARGE SCALE GENOMIC DNA]</scope>
    <source>
        <strain evidence="2 3">CNPSo 3008</strain>
    </source>
</reference>
<dbReference type="SUPFAM" id="SSF160719">
    <property type="entry name" value="gpW/gp25-like"/>
    <property type="match status" value="1"/>
</dbReference>
<comment type="caution">
    <text evidence="2">The sequence shown here is derived from an EMBL/GenBank/DDBJ whole genome shotgun (WGS) entry which is preliminary data.</text>
</comment>